<evidence type="ECO:0000313" key="1">
    <source>
        <dbReference type="EMBL" id="KAL1535127.1"/>
    </source>
</evidence>
<dbReference type="Proteomes" id="UP001567538">
    <property type="component" value="Unassembled WGS sequence"/>
</dbReference>
<gene>
    <name evidence="1" type="ORF">AAHA92_31215</name>
</gene>
<evidence type="ECO:0000313" key="2">
    <source>
        <dbReference type="Proteomes" id="UP001567538"/>
    </source>
</evidence>
<keyword evidence="2" id="KW-1185">Reference proteome</keyword>
<comment type="caution">
    <text evidence="1">The sequence shown here is derived from an EMBL/GenBank/DDBJ whole genome shotgun (WGS) entry which is preliminary data.</text>
</comment>
<accession>A0ABD1FTZ1</accession>
<sequence>MDVTLEVVKKMHEDTNHHLETLSARIGYDFNLSVKRTEVSSLLDDVIGLSKKHKFLACDILVKELECLDLFKMSKMDKFDYVIHILEKKLGVN</sequence>
<dbReference type="EMBL" id="JBEAFC010000012">
    <property type="protein sequence ID" value="KAL1535127.1"/>
    <property type="molecule type" value="Genomic_DNA"/>
</dbReference>
<name>A0ABD1FTZ1_SALDI</name>
<dbReference type="AlphaFoldDB" id="A0ABD1FTZ1"/>
<organism evidence="1 2">
    <name type="scientific">Salvia divinorum</name>
    <name type="common">Maria pastora</name>
    <name type="synonym">Diviner's sage</name>
    <dbReference type="NCBI Taxonomy" id="28513"/>
    <lineage>
        <taxon>Eukaryota</taxon>
        <taxon>Viridiplantae</taxon>
        <taxon>Streptophyta</taxon>
        <taxon>Embryophyta</taxon>
        <taxon>Tracheophyta</taxon>
        <taxon>Spermatophyta</taxon>
        <taxon>Magnoliopsida</taxon>
        <taxon>eudicotyledons</taxon>
        <taxon>Gunneridae</taxon>
        <taxon>Pentapetalae</taxon>
        <taxon>asterids</taxon>
        <taxon>lamiids</taxon>
        <taxon>Lamiales</taxon>
        <taxon>Lamiaceae</taxon>
        <taxon>Nepetoideae</taxon>
        <taxon>Mentheae</taxon>
        <taxon>Salviinae</taxon>
        <taxon>Salvia</taxon>
        <taxon>Salvia subgen. Calosphace</taxon>
    </lineage>
</organism>
<protein>
    <submittedName>
        <fullName evidence="1">Uncharacterized protein</fullName>
    </submittedName>
</protein>
<reference evidence="1 2" key="1">
    <citation type="submission" date="2024-06" db="EMBL/GenBank/DDBJ databases">
        <title>A chromosome level genome sequence of Diviner's sage (Salvia divinorum).</title>
        <authorList>
            <person name="Ford S.A."/>
            <person name="Ro D.-K."/>
            <person name="Ness R.W."/>
            <person name="Phillips M.A."/>
        </authorList>
    </citation>
    <scope>NUCLEOTIDE SEQUENCE [LARGE SCALE GENOMIC DNA]</scope>
    <source>
        <strain evidence="1">SAF-2024a</strain>
        <tissue evidence="1">Leaf</tissue>
    </source>
</reference>
<proteinExistence type="predicted"/>